<feature type="domain" description="Rhodanese" evidence="2">
    <location>
        <begin position="247"/>
        <end position="321"/>
    </location>
</feature>
<dbReference type="GO" id="GO:0008641">
    <property type="term" value="F:ubiquitin-like modifier activating enzyme activity"/>
    <property type="evidence" value="ECO:0007669"/>
    <property type="project" value="InterPro"/>
</dbReference>
<dbReference type="InterPro" id="IPR001763">
    <property type="entry name" value="Rhodanese-like_dom"/>
</dbReference>
<comment type="caution">
    <text evidence="3">The sequence shown here is derived from an EMBL/GenBank/DDBJ whole genome shotgun (WGS) entry which is preliminary data.</text>
</comment>
<gene>
    <name evidence="3" type="ORF">E0D97_12610</name>
</gene>
<evidence type="ECO:0000313" key="4">
    <source>
        <dbReference type="Proteomes" id="UP000291301"/>
    </source>
</evidence>
<dbReference type="CDD" id="cd00158">
    <property type="entry name" value="RHOD"/>
    <property type="match status" value="1"/>
</dbReference>
<dbReference type="RefSeq" id="WP_131569468.1">
    <property type="nucleotide sequence ID" value="NZ_JAINFK010000006.1"/>
</dbReference>
<dbReference type="PANTHER" id="PTHR10953">
    <property type="entry name" value="UBIQUITIN-ACTIVATING ENZYME E1"/>
    <property type="match status" value="1"/>
</dbReference>
<reference evidence="3 4" key="1">
    <citation type="journal article" date="2015" name="Antonie Van Leeuwenhoek">
        <title>Oricola cellulosilytica gen. nov., sp. nov., a cellulose-degrading bacterium of the family Phyllobacteriaceae isolated from surface seashore water, and emended descriptions of Mesorhizobium loti and Phyllobacterium myrsinacearum.</title>
        <authorList>
            <person name="Hameed A."/>
            <person name="Shahina M."/>
            <person name="Lai W.A."/>
            <person name="Lin S.Y."/>
            <person name="Young L.S."/>
            <person name="Liu Y.C."/>
            <person name="Hsu Y.H."/>
            <person name="Young C.C."/>
        </authorList>
    </citation>
    <scope>NUCLEOTIDE SEQUENCE [LARGE SCALE GENOMIC DNA]</scope>
    <source>
        <strain evidence="3 4">KCTC 52183</strain>
    </source>
</reference>
<dbReference type="Gene3D" id="3.40.50.720">
    <property type="entry name" value="NAD(P)-binding Rossmann-like Domain"/>
    <property type="match status" value="1"/>
</dbReference>
<dbReference type="Pfam" id="PF00899">
    <property type="entry name" value="ThiF"/>
    <property type="match status" value="1"/>
</dbReference>
<dbReference type="Proteomes" id="UP000291301">
    <property type="component" value="Unassembled WGS sequence"/>
</dbReference>
<dbReference type="PANTHER" id="PTHR10953:SF102">
    <property type="entry name" value="ADENYLYLTRANSFERASE AND SULFURTRANSFERASE MOCS3"/>
    <property type="match status" value="1"/>
</dbReference>
<dbReference type="InterPro" id="IPR035985">
    <property type="entry name" value="Ubiquitin-activating_enz"/>
</dbReference>
<dbReference type="GO" id="GO:0005737">
    <property type="term" value="C:cytoplasm"/>
    <property type="evidence" value="ECO:0007669"/>
    <property type="project" value="TreeGrafter"/>
</dbReference>
<protein>
    <submittedName>
        <fullName evidence="3">HesA/MoeB/ThiF family protein</fullName>
    </submittedName>
</protein>
<dbReference type="SUPFAM" id="SSF52821">
    <property type="entry name" value="Rhodanese/Cell cycle control phosphatase"/>
    <property type="match status" value="1"/>
</dbReference>
<sequence length="321" mass="33589">MSRYARQMMLPEVGEAGQAKLAAARVTVVGAGGLGCPVLSYLAGAGLGRIAIVDPDAVDVSNLHRQPLYRMADLGKPKARLAAAAIDGYNPDICVTAHPYRLAPDNVVELCDGADVVIDAADNFATTYTLSDYCLATGTILVSASVLAFSGYVGCYCGGRTPSVRAVFPELPAKAGNCATAGVSGAAVGVIGALQAQMTINCVLDIEPSPLGRMMRLDLKRLTVSGFSFAQAAEPARCFRHVSIADVEPADVLVDLRTVEEAPEPIMPQARRGKVDNIVALATPAKNRRVVLCCRTGLRAWNAAQRLARAGHTELALIATG</sequence>
<dbReference type="SUPFAM" id="SSF69572">
    <property type="entry name" value="Activating enzymes of the ubiquitin-like proteins"/>
    <property type="match status" value="1"/>
</dbReference>
<dbReference type="OrthoDB" id="9804286at2"/>
<dbReference type="FunFam" id="3.40.50.720:FF:000080">
    <property type="entry name" value="Thiazole biosynthesis adenylyltransferase ThiF"/>
    <property type="match status" value="1"/>
</dbReference>
<dbReference type="InterPro" id="IPR036873">
    <property type="entry name" value="Rhodanese-like_dom_sf"/>
</dbReference>
<dbReference type="InterPro" id="IPR000594">
    <property type="entry name" value="ThiF_NAD_FAD-bd"/>
</dbReference>
<dbReference type="AlphaFoldDB" id="A0A4R0PBC5"/>
<dbReference type="Gene3D" id="3.40.250.10">
    <property type="entry name" value="Rhodanese-like domain"/>
    <property type="match status" value="1"/>
</dbReference>
<dbReference type="InterPro" id="IPR045886">
    <property type="entry name" value="ThiF/MoeB/HesA"/>
</dbReference>
<evidence type="ECO:0000259" key="2">
    <source>
        <dbReference type="PROSITE" id="PS50206"/>
    </source>
</evidence>
<keyword evidence="4" id="KW-1185">Reference proteome</keyword>
<comment type="similarity">
    <text evidence="1">Belongs to the HesA/MoeB/ThiF family.</text>
</comment>
<dbReference type="GO" id="GO:0004792">
    <property type="term" value="F:thiosulfate-cyanide sulfurtransferase activity"/>
    <property type="evidence" value="ECO:0007669"/>
    <property type="project" value="TreeGrafter"/>
</dbReference>
<name>A0A4R0PBC5_9HYPH</name>
<proteinExistence type="inferred from homology"/>
<organism evidence="3 4">
    <name type="scientific">Oricola cellulosilytica</name>
    <dbReference type="NCBI Taxonomy" id="1429082"/>
    <lineage>
        <taxon>Bacteria</taxon>
        <taxon>Pseudomonadati</taxon>
        <taxon>Pseudomonadota</taxon>
        <taxon>Alphaproteobacteria</taxon>
        <taxon>Hyphomicrobiales</taxon>
        <taxon>Ahrensiaceae</taxon>
        <taxon>Oricola</taxon>
    </lineage>
</organism>
<evidence type="ECO:0000313" key="3">
    <source>
        <dbReference type="EMBL" id="TCD13331.1"/>
    </source>
</evidence>
<dbReference type="GO" id="GO:0016779">
    <property type="term" value="F:nucleotidyltransferase activity"/>
    <property type="evidence" value="ECO:0007669"/>
    <property type="project" value="TreeGrafter"/>
</dbReference>
<dbReference type="PROSITE" id="PS50206">
    <property type="entry name" value="RHODANESE_3"/>
    <property type="match status" value="1"/>
</dbReference>
<evidence type="ECO:0000256" key="1">
    <source>
        <dbReference type="ARBA" id="ARBA00009919"/>
    </source>
</evidence>
<accession>A0A4R0PBC5</accession>
<dbReference type="CDD" id="cd00757">
    <property type="entry name" value="ThiF_MoeB_HesA_family"/>
    <property type="match status" value="1"/>
</dbReference>
<dbReference type="EMBL" id="SJST01000005">
    <property type="protein sequence ID" value="TCD13331.1"/>
    <property type="molecule type" value="Genomic_DNA"/>
</dbReference>